<dbReference type="OrthoDB" id="1470350at2759"/>
<dbReference type="PRINTS" id="PR00385">
    <property type="entry name" value="P450"/>
</dbReference>
<reference evidence="7 8" key="1">
    <citation type="journal article" date="2015" name="Genome Biol. Evol.">
        <title>Phylogenomic analyses indicate that early fungi evolved digesting cell walls of algal ancestors of land plants.</title>
        <authorList>
            <person name="Chang Y."/>
            <person name="Wang S."/>
            <person name="Sekimoto S."/>
            <person name="Aerts A.L."/>
            <person name="Choi C."/>
            <person name="Clum A."/>
            <person name="LaButti K.M."/>
            <person name="Lindquist E.A."/>
            <person name="Yee Ngan C."/>
            <person name="Ohm R.A."/>
            <person name="Salamov A.A."/>
            <person name="Grigoriev I.V."/>
            <person name="Spatafora J.W."/>
            <person name="Berbee M.L."/>
        </authorList>
    </citation>
    <scope>NUCLEOTIDE SEQUENCE [LARGE SCALE GENOMIC DNA]</scope>
    <source>
        <strain evidence="7 8">JEL478</strain>
    </source>
</reference>
<feature type="transmembrane region" description="Helical" evidence="6">
    <location>
        <begin position="12"/>
        <end position="32"/>
    </location>
</feature>
<keyword evidence="5" id="KW-0349">Heme</keyword>
<keyword evidence="4 5" id="KW-0408">Iron</keyword>
<evidence type="ECO:0000313" key="8">
    <source>
        <dbReference type="Proteomes" id="UP000070544"/>
    </source>
</evidence>
<feature type="binding site" description="axial binding residue" evidence="5">
    <location>
        <position position="477"/>
    </location>
    <ligand>
        <name>heme</name>
        <dbReference type="ChEBI" id="CHEBI:30413"/>
    </ligand>
    <ligandPart>
        <name>Fe</name>
        <dbReference type="ChEBI" id="CHEBI:18248"/>
    </ligandPart>
</feature>
<dbReference type="STRING" id="1344416.A0A139A7E3"/>
<dbReference type="AlphaFoldDB" id="A0A139A7E3"/>
<dbReference type="GO" id="GO:0005506">
    <property type="term" value="F:iron ion binding"/>
    <property type="evidence" value="ECO:0007669"/>
    <property type="project" value="InterPro"/>
</dbReference>
<keyword evidence="3" id="KW-0560">Oxidoreductase</keyword>
<gene>
    <name evidence="7" type="ORF">M427DRAFT_137041</name>
</gene>
<dbReference type="InterPro" id="IPR001128">
    <property type="entry name" value="Cyt_P450"/>
</dbReference>
<proteinExistence type="inferred from homology"/>
<accession>A0A139A7E3</accession>
<dbReference type="PANTHER" id="PTHR24296">
    <property type="entry name" value="CYTOCHROME P450"/>
    <property type="match status" value="1"/>
</dbReference>
<evidence type="ECO:0000256" key="6">
    <source>
        <dbReference type="SAM" id="Phobius"/>
    </source>
</evidence>
<organism evidence="7 8">
    <name type="scientific">Gonapodya prolifera (strain JEL478)</name>
    <name type="common">Monoblepharis prolifera</name>
    <dbReference type="NCBI Taxonomy" id="1344416"/>
    <lineage>
        <taxon>Eukaryota</taxon>
        <taxon>Fungi</taxon>
        <taxon>Fungi incertae sedis</taxon>
        <taxon>Chytridiomycota</taxon>
        <taxon>Chytridiomycota incertae sedis</taxon>
        <taxon>Monoblepharidomycetes</taxon>
        <taxon>Monoblepharidales</taxon>
        <taxon>Gonapodyaceae</taxon>
        <taxon>Gonapodya</taxon>
    </lineage>
</organism>
<dbReference type="GO" id="GO:0016705">
    <property type="term" value="F:oxidoreductase activity, acting on paired donors, with incorporation or reduction of molecular oxygen"/>
    <property type="evidence" value="ECO:0007669"/>
    <property type="project" value="InterPro"/>
</dbReference>
<keyword evidence="6" id="KW-0472">Membrane</keyword>
<dbReference type="GO" id="GO:0004497">
    <property type="term" value="F:monooxygenase activity"/>
    <property type="evidence" value="ECO:0007669"/>
    <property type="project" value="InterPro"/>
</dbReference>
<keyword evidence="6" id="KW-0812">Transmembrane</keyword>
<dbReference type="Pfam" id="PF00067">
    <property type="entry name" value="p450"/>
    <property type="match status" value="1"/>
</dbReference>
<dbReference type="InterPro" id="IPR036396">
    <property type="entry name" value="Cyt_P450_sf"/>
</dbReference>
<dbReference type="InterPro" id="IPR002401">
    <property type="entry name" value="Cyt_P450_E_grp-I"/>
</dbReference>
<dbReference type="SUPFAM" id="SSF48264">
    <property type="entry name" value="Cytochrome P450"/>
    <property type="match status" value="1"/>
</dbReference>
<evidence type="ECO:0000256" key="2">
    <source>
        <dbReference type="ARBA" id="ARBA00022723"/>
    </source>
</evidence>
<name>A0A139A7E3_GONPJ</name>
<evidence type="ECO:0000313" key="7">
    <source>
        <dbReference type="EMBL" id="KXS12712.1"/>
    </source>
</evidence>
<dbReference type="Gene3D" id="1.10.630.10">
    <property type="entry name" value="Cytochrome P450"/>
    <property type="match status" value="1"/>
</dbReference>
<evidence type="ECO:0000256" key="1">
    <source>
        <dbReference type="ARBA" id="ARBA00010617"/>
    </source>
</evidence>
<keyword evidence="8" id="KW-1185">Reference proteome</keyword>
<comment type="similarity">
    <text evidence="1">Belongs to the cytochrome P450 family.</text>
</comment>
<keyword evidence="6" id="KW-1133">Transmembrane helix</keyword>
<dbReference type="GO" id="GO:0020037">
    <property type="term" value="F:heme binding"/>
    <property type="evidence" value="ECO:0007669"/>
    <property type="project" value="InterPro"/>
</dbReference>
<sequence>MTALSESIFALPWPVTIILAVMFFVAFLILLYPDRAYGTRSRSDIPLAPHTKPLIGALADMAASAEFRLEMLLEQVRKMGEGKPYRITLYNPMFGPMDMIAISDVQDVETVLKDPFTFIKGDLVSSQFSDFLGKGIFASERWHAQRKTASHVFNVQNFRNFNGDFLHEVDYLIKHLEAARSAGAVIDLQDLLLRCTLDSFGRLAMGSDFACIVQQGSVKDGRYTLPKVEFMEAFDYVNMTVAQRAMNPIWQLQEMLNGTTNKIKACQKVMYEFADRVIADKRCNMENGETIGEDGKSTDGRHADMLDYFMRTTNFDGGVPDDQELRDACMNLIIAGRDTTAQTLTWVFYMLSYHPEVEAKCREEIIRVFGDDGQPTYEKIKELKYLTATFNETLRLHANVPLNTPTCTKQTTLAGTGTTIYPGDIIQYSPWVMGRLQSIWGPDAEKFSPERWLDENGSVKKESTYKWPVFKAGPRICLGMNMATQEAVTFMAQILRKYRLKLVNEDDPSKWGKYDVDPAKREGRYTLALTLGLRGTVDFEVHPQK</sequence>
<evidence type="ECO:0000256" key="4">
    <source>
        <dbReference type="ARBA" id="ARBA00023004"/>
    </source>
</evidence>
<comment type="cofactor">
    <cofactor evidence="5">
        <name>heme</name>
        <dbReference type="ChEBI" id="CHEBI:30413"/>
    </cofactor>
</comment>
<dbReference type="OMA" id="MFQFNEL"/>
<dbReference type="Proteomes" id="UP000070544">
    <property type="component" value="Unassembled WGS sequence"/>
</dbReference>
<dbReference type="EMBL" id="KQ965785">
    <property type="protein sequence ID" value="KXS12712.1"/>
    <property type="molecule type" value="Genomic_DNA"/>
</dbReference>
<dbReference type="PRINTS" id="PR00463">
    <property type="entry name" value="EP450I"/>
</dbReference>
<protein>
    <submittedName>
        <fullName evidence="7">Cytochrome P450</fullName>
    </submittedName>
</protein>
<evidence type="ECO:0000256" key="5">
    <source>
        <dbReference type="PIRSR" id="PIRSR602401-1"/>
    </source>
</evidence>
<evidence type="ECO:0000256" key="3">
    <source>
        <dbReference type="ARBA" id="ARBA00023002"/>
    </source>
</evidence>
<keyword evidence="2 5" id="KW-0479">Metal-binding</keyword>